<feature type="chain" id="PRO_5046149682" evidence="1">
    <location>
        <begin position="21"/>
        <end position="427"/>
    </location>
</feature>
<dbReference type="InterPro" id="IPR013783">
    <property type="entry name" value="Ig-like_fold"/>
</dbReference>
<name>A0ABS3YPX0_9BACT</name>
<evidence type="ECO:0000313" key="4">
    <source>
        <dbReference type="Proteomes" id="UP000677244"/>
    </source>
</evidence>
<feature type="domain" description="Secretion system C-terminal sorting" evidence="2">
    <location>
        <begin position="347"/>
        <end position="418"/>
    </location>
</feature>
<organism evidence="3 4">
    <name type="scientific">Niastella soli</name>
    <dbReference type="NCBI Taxonomy" id="2821487"/>
    <lineage>
        <taxon>Bacteria</taxon>
        <taxon>Pseudomonadati</taxon>
        <taxon>Bacteroidota</taxon>
        <taxon>Chitinophagia</taxon>
        <taxon>Chitinophagales</taxon>
        <taxon>Chitinophagaceae</taxon>
        <taxon>Niastella</taxon>
    </lineage>
</organism>
<dbReference type="Proteomes" id="UP000677244">
    <property type="component" value="Unassembled WGS sequence"/>
</dbReference>
<sequence length="427" mass="45809">MKQVYTLAFLLILSVQHTIAQSVTLDWGPSFRSGNGWKDGNETGTANNIGSSGVNATVTITNSQTNADPYDGFTVFTSPGINHNYYSALNSTAKSLGFGVDWNRNTRTADITIKFSAPVANVKFNIADIDKSGTNSATYIDQVTITGSKNNTAVTNPTLSKLVTTSTIFTIAGNTATANPTNGVGGSSNSSLTDQSGTVVVNFGTTQLDQVTIHYQNNSNADNDPTQQFILIGGVAFQPASTLPLTLTSFNGIFKNNAVQLNWTTSLEDNVDKFVVEKSSNSTDWQPLTIVKATGTSIISNEYKTTDATAAAVNYYRLKMVDLDGQYTYSQIIQIRSNGDEKTSVRLYPNPVANSATLNITSDNKLTATIKLYNQAGAPLQQLQRPLITGSNNIPVPGIALLQPGVYIITVEDETGKKLGTTQFFKQ</sequence>
<dbReference type="RefSeq" id="WP_209138002.1">
    <property type="nucleotide sequence ID" value="NZ_JAGHKO010000001.1"/>
</dbReference>
<accession>A0ABS3YPX0</accession>
<comment type="caution">
    <text evidence="3">The sequence shown here is derived from an EMBL/GenBank/DDBJ whole genome shotgun (WGS) entry which is preliminary data.</text>
</comment>
<keyword evidence="4" id="KW-1185">Reference proteome</keyword>
<proteinExistence type="predicted"/>
<dbReference type="InterPro" id="IPR026444">
    <property type="entry name" value="Secre_tail"/>
</dbReference>
<protein>
    <submittedName>
        <fullName evidence="3">T9SS type A sorting domain-containing protein</fullName>
    </submittedName>
</protein>
<feature type="signal peptide" evidence="1">
    <location>
        <begin position="1"/>
        <end position="20"/>
    </location>
</feature>
<dbReference type="Gene3D" id="2.60.40.10">
    <property type="entry name" value="Immunoglobulins"/>
    <property type="match status" value="1"/>
</dbReference>
<dbReference type="NCBIfam" id="TIGR04183">
    <property type="entry name" value="Por_Secre_tail"/>
    <property type="match status" value="1"/>
</dbReference>
<reference evidence="3 4" key="1">
    <citation type="submission" date="2021-03" db="EMBL/GenBank/DDBJ databases">
        <title>Assistant Professor.</title>
        <authorList>
            <person name="Huq M.A."/>
        </authorList>
    </citation>
    <scope>NUCLEOTIDE SEQUENCE [LARGE SCALE GENOMIC DNA]</scope>
    <source>
        <strain evidence="3 4">MAH-29</strain>
    </source>
</reference>
<gene>
    <name evidence="3" type="ORF">J7I42_06710</name>
</gene>
<dbReference type="Pfam" id="PF18962">
    <property type="entry name" value="Por_Secre_tail"/>
    <property type="match status" value="1"/>
</dbReference>
<evidence type="ECO:0000259" key="2">
    <source>
        <dbReference type="Pfam" id="PF18962"/>
    </source>
</evidence>
<dbReference type="EMBL" id="JAGHKO010000001">
    <property type="protein sequence ID" value="MBO9199949.1"/>
    <property type="molecule type" value="Genomic_DNA"/>
</dbReference>
<keyword evidence="1" id="KW-0732">Signal</keyword>
<evidence type="ECO:0000313" key="3">
    <source>
        <dbReference type="EMBL" id="MBO9199949.1"/>
    </source>
</evidence>
<evidence type="ECO:0000256" key="1">
    <source>
        <dbReference type="SAM" id="SignalP"/>
    </source>
</evidence>